<evidence type="ECO:0000256" key="1">
    <source>
        <dbReference type="ARBA" id="ARBA00004651"/>
    </source>
</evidence>
<dbReference type="EMBL" id="FQZP01000006">
    <property type="protein sequence ID" value="SHI66222.1"/>
    <property type="molecule type" value="Genomic_DNA"/>
</dbReference>
<feature type="transmembrane region" description="Helical" evidence="6">
    <location>
        <begin position="356"/>
        <end position="377"/>
    </location>
</feature>
<evidence type="ECO:0000313" key="8">
    <source>
        <dbReference type="Proteomes" id="UP000324781"/>
    </source>
</evidence>
<evidence type="ECO:0000256" key="5">
    <source>
        <dbReference type="ARBA" id="ARBA00023136"/>
    </source>
</evidence>
<keyword evidence="4 6" id="KW-1133">Transmembrane helix</keyword>
<dbReference type="InterPro" id="IPR024923">
    <property type="entry name" value="PG_synth_SpoVB"/>
</dbReference>
<feature type="transmembrane region" description="Helical" evidence="6">
    <location>
        <begin position="478"/>
        <end position="499"/>
    </location>
</feature>
<sequence length="516" mass="56125">MARRSLKYNAAVLSITGFLVKAIGFFYRIFIANCIGAEGLGLYQLIVPIYSLLVLVLSAGISVAVSRFVAEETSSGRIRAGMKIASLAAGVVLVTGVVVSLILILNVDTMLLAFAKDLRARRSLLWMLALVPPIAAASAYKGYFYGKEQVIPNAIGQVAEQLSKLAFVVVMHPHFVNKGIESMCLLATLGLMVGECVNVFCVFCAFQYEKFKNRARPEREIRTRTLAKKLVRTALPISANRLVLSVLGTVESLIIPQRLTLSGLTFQESLEVLGRLNGMAAPLVFFPSMLPMALATALVPAIAGAVSSGRYAVANRQISQSIRLTLTMGLVFTAFFAICSHEIAEFIYPGKDVGHILHLLSYTGVFLYLQQTMLGILNGLARESAILCNTLTGSIVRILLVWFCLPIWGTDAYIVGVIAGSLITIILNFLEISRITGMSIDIGEWFIKPLAATLAGALLSLLIKRIPGLWGGAGRLQLLIPMVISFAVIVVVFMVTGVIRSEDIRRWTRRNHAALY</sequence>
<evidence type="ECO:0000256" key="3">
    <source>
        <dbReference type="ARBA" id="ARBA00022692"/>
    </source>
</evidence>
<feature type="transmembrane region" description="Helical" evidence="6">
    <location>
        <begin position="384"/>
        <end position="408"/>
    </location>
</feature>
<keyword evidence="8" id="KW-1185">Reference proteome</keyword>
<dbReference type="OrthoDB" id="9775950at2"/>
<dbReference type="RefSeq" id="WP_149677910.1">
    <property type="nucleotide sequence ID" value="NZ_FQZP01000006.1"/>
</dbReference>
<accession>A0A1M6CYX1</accession>
<feature type="transmembrane region" description="Helical" evidence="6">
    <location>
        <begin position="12"/>
        <end position="30"/>
    </location>
</feature>
<feature type="transmembrane region" description="Helical" evidence="6">
    <location>
        <begin position="84"/>
        <end position="104"/>
    </location>
</feature>
<feature type="transmembrane region" description="Helical" evidence="6">
    <location>
        <begin position="42"/>
        <end position="64"/>
    </location>
</feature>
<evidence type="ECO:0000313" key="7">
    <source>
        <dbReference type="EMBL" id="SHI66222.1"/>
    </source>
</evidence>
<dbReference type="Pfam" id="PF01943">
    <property type="entry name" value="Polysacc_synt"/>
    <property type="match status" value="1"/>
</dbReference>
<evidence type="ECO:0000256" key="2">
    <source>
        <dbReference type="ARBA" id="ARBA00022475"/>
    </source>
</evidence>
<organism evidence="7 8">
    <name type="scientific">Thermoclostridium caenicola</name>
    <dbReference type="NCBI Taxonomy" id="659425"/>
    <lineage>
        <taxon>Bacteria</taxon>
        <taxon>Bacillati</taxon>
        <taxon>Bacillota</taxon>
        <taxon>Clostridia</taxon>
        <taxon>Eubacteriales</taxon>
        <taxon>Oscillospiraceae</taxon>
        <taxon>Thermoclostridium</taxon>
    </lineage>
</organism>
<dbReference type="PIRSF" id="PIRSF038958">
    <property type="entry name" value="PG_synth_SpoVB"/>
    <property type="match status" value="1"/>
</dbReference>
<feature type="transmembrane region" description="Helical" evidence="6">
    <location>
        <begin position="414"/>
        <end position="433"/>
    </location>
</feature>
<dbReference type="AlphaFoldDB" id="A0A1M6CYX1"/>
<dbReference type="PANTHER" id="PTHR30250:SF21">
    <property type="entry name" value="LIPID II FLIPPASE MURJ"/>
    <property type="match status" value="1"/>
</dbReference>
<feature type="transmembrane region" description="Helical" evidence="6">
    <location>
        <begin position="324"/>
        <end position="344"/>
    </location>
</feature>
<proteinExistence type="predicted"/>
<keyword evidence="3 6" id="KW-0812">Transmembrane</keyword>
<feature type="transmembrane region" description="Helical" evidence="6">
    <location>
        <begin position="445"/>
        <end position="466"/>
    </location>
</feature>
<feature type="transmembrane region" description="Helical" evidence="6">
    <location>
        <begin position="184"/>
        <end position="208"/>
    </location>
</feature>
<dbReference type="InterPro" id="IPR002797">
    <property type="entry name" value="Polysacc_synth"/>
</dbReference>
<dbReference type="PANTHER" id="PTHR30250">
    <property type="entry name" value="PST FAMILY PREDICTED COLANIC ACID TRANSPORTER"/>
    <property type="match status" value="1"/>
</dbReference>
<protein>
    <submittedName>
        <fullName evidence="7">Stage V sporulation protein B</fullName>
    </submittedName>
</protein>
<feature type="transmembrane region" description="Helical" evidence="6">
    <location>
        <begin position="279"/>
        <end position="303"/>
    </location>
</feature>
<feature type="transmembrane region" description="Helical" evidence="6">
    <location>
        <begin position="124"/>
        <end position="143"/>
    </location>
</feature>
<comment type="subcellular location">
    <subcellularLocation>
        <location evidence="1">Cell membrane</location>
        <topology evidence="1">Multi-pass membrane protein</topology>
    </subcellularLocation>
</comment>
<reference evidence="7 8" key="1">
    <citation type="submission" date="2016-11" db="EMBL/GenBank/DDBJ databases">
        <authorList>
            <person name="Varghese N."/>
            <person name="Submissions S."/>
        </authorList>
    </citation>
    <scope>NUCLEOTIDE SEQUENCE [LARGE SCALE GENOMIC DNA]</scope>
    <source>
        <strain evidence="7 8">DSM 19027</strain>
    </source>
</reference>
<dbReference type="InterPro" id="IPR050833">
    <property type="entry name" value="Poly_Biosynth_Transport"/>
</dbReference>
<evidence type="ECO:0000256" key="4">
    <source>
        <dbReference type="ARBA" id="ARBA00022989"/>
    </source>
</evidence>
<dbReference type="Proteomes" id="UP000324781">
    <property type="component" value="Unassembled WGS sequence"/>
</dbReference>
<evidence type="ECO:0000256" key="6">
    <source>
        <dbReference type="SAM" id="Phobius"/>
    </source>
</evidence>
<gene>
    <name evidence="7" type="ORF">SAMN05444373_100636</name>
</gene>
<keyword evidence="5 6" id="KW-0472">Membrane</keyword>
<dbReference type="GO" id="GO:0005886">
    <property type="term" value="C:plasma membrane"/>
    <property type="evidence" value="ECO:0007669"/>
    <property type="project" value="UniProtKB-SubCell"/>
</dbReference>
<keyword evidence="2" id="KW-1003">Cell membrane</keyword>
<name>A0A1M6CYX1_9FIRM</name>
<dbReference type="CDD" id="cd13124">
    <property type="entry name" value="MATE_SpoVB_like"/>
    <property type="match status" value="1"/>
</dbReference>